<gene>
    <name evidence="6" type="ordered locus">cce_3034</name>
</gene>
<evidence type="ECO:0000313" key="7">
    <source>
        <dbReference type="Proteomes" id="UP000001203"/>
    </source>
</evidence>
<dbReference type="InterPro" id="IPR025110">
    <property type="entry name" value="AMP-bd_C"/>
</dbReference>
<dbReference type="InterPro" id="IPR010071">
    <property type="entry name" value="AA_adenyl_dom"/>
</dbReference>
<dbReference type="SMART" id="SM00823">
    <property type="entry name" value="PKS_PP"/>
    <property type="match status" value="1"/>
</dbReference>
<dbReference type="PANTHER" id="PTHR45527:SF1">
    <property type="entry name" value="FATTY ACID SYNTHASE"/>
    <property type="match status" value="1"/>
</dbReference>
<dbReference type="GO" id="GO:0043041">
    <property type="term" value="P:amino acid activation for nonribosomal peptide biosynthetic process"/>
    <property type="evidence" value="ECO:0007669"/>
    <property type="project" value="TreeGrafter"/>
</dbReference>
<dbReference type="GO" id="GO:0044550">
    <property type="term" value="P:secondary metabolite biosynthetic process"/>
    <property type="evidence" value="ECO:0007669"/>
    <property type="project" value="UniProtKB-ARBA"/>
</dbReference>
<keyword evidence="3" id="KW-0596">Phosphopantetheine</keyword>
<evidence type="ECO:0000256" key="1">
    <source>
        <dbReference type="ARBA" id="ARBA00001957"/>
    </source>
</evidence>
<dbReference type="FunFam" id="3.40.50.980:FF:000001">
    <property type="entry name" value="Non-ribosomal peptide synthetase"/>
    <property type="match status" value="1"/>
</dbReference>
<dbReference type="FunFam" id="3.40.50.12780:FF:000012">
    <property type="entry name" value="Non-ribosomal peptide synthetase"/>
    <property type="match status" value="1"/>
</dbReference>
<dbReference type="InterPro" id="IPR009081">
    <property type="entry name" value="PP-bd_ACP"/>
</dbReference>
<accession>B1WW49</accession>
<keyword evidence="4" id="KW-0597">Phosphoprotein</keyword>
<dbReference type="InterPro" id="IPR000873">
    <property type="entry name" value="AMP-dep_synth/lig_dom"/>
</dbReference>
<evidence type="ECO:0000256" key="4">
    <source>
        <dbReference type="ARBA" id="ARBA00022553"/>
    </source>
</evidence>
<dbReference type="Gene3D" id="3.30.559.10">
    <property type="entry name" value="Chloramphenicol acetyltransferase-like domain"/>
    <property type="match status" value="1"/>
</dbReference>
<dbReference type="FunFam" id="3.30.300.30:FF:000010">
    <property type="entry name" value="Enterobactin synthetase component F"/>
    <property type="match status" value="1"/>
</dbReference>
<dbReference type="NCBIfam" id="TIGR01733">
    <property type="entry name" value="AA-adenyl-dom"/>
    <property type="match status" value="1"/>
</dbReference>
<dbReference type="Gene3D" id="1.10.1200.10">
    <property type="entry name" value="ACP-like"/>
    <property type="match status" value="1"/>
</dbReference>
<dbReference type="SUPFAM" id="SSF47336">
    <property type="entry name" value="ACP-like"/>
    <property type="match status" value="1"/>
</dbReference>
<dbReference type="OrthoDB" id="9765680at2"/>
<dbReference type="PANTHER" id="PTHR45527">
    <property type="entry name" value="NONRIBOSOMAL PEPTIDE SYNTHETASE"/>
    <property type="match status" value="1"/>
</dbReference>
<name>B1WW49_CROS5</name>
<dbReference type="InterPro" id="IPR036736">
    <property type="entry name" value="ACP-like_sf"/>
</dbReference>
<evidence type="ECO:0000256" key="2">
    <source>
        <dbReference type="ARBA" id="ARBA00006432"/>
    </source>
</evidence>
<dbReference type="KEGG" id="cyt:cce_3034"/>
<dbReference type="GO" id="GO:0003824">
    <property type="term" value="F:catalytic activity"/>
    <property type="evidence" value="ECO:0007669"/>
    <property type="project" value="InterPro"/>
</dbReference>
<keyword evidence="7" id="KW-1185">Reference proteome</keyword>
<dbReference type="Gene3D" id="3.30.559.30">
    <property type="entry name" value="Nonribosomal peptide synthetase, condensation domain"/>
    <property type="match status" value="1"/>
</dbReference>
<dbReference type="InterPro" id="IPR001242">
    <property type="entry name" value="Condensation_dom"/>
</dbReference>
<dbReference type="CDD" id="cd19543">
    <property type="entry name" value="DCL_NRPS"/>
    <property type="match status" value="1"/>
</dbReference>
<reference evidence="6 7" key="1">
    <citation type="journal article" date="2008" name="Proc. Natl. Acad. Sci. U.S.A.">
        <title>The genome of Cyanothece 51142, a unicellular diazotrophic cyanobacterium important in the marine nitrogen cycle.</title>
        <authorList>
            <person name="Welsh E.A."/>
            <person name="Liberton M."/>
            <person name="Stoeckel J."/>
            <person name="Loh T."/>
            <person name="Elvitigala T."/>
            <person name="Wang C."/>
            <person name="Wollam A."/>
            <person name="Fulton R.S."/>
            <person name="Clifton S.W."/>
            <person name="Jacobs J.M."/>
            <person name="Aurora R."/>
            <person name="Ghosh B.K."/>
            <person name="Sherman L.A."/>
            <person name="Smith R.D."/>
            <person name="Wilson R.K."/>
            <person name="Pakrasi H.B."/>
        </authorList>
    </citation>
    <scope>NUCLEOTIDE SEQUENCE [LARGE SCALE GENOMIC DNA]</scope>
    <source>
        <strain evidence="7">ATCC 51142 / BH68</strain>
    </source>
</reference>
<evidence type="ECO:0000259" key="5">
    <source>
        <dbReference type="PROSITE" id="PS50075"/>
    </source>
</evidence>
<organism evidence="6 7">
    <name type="scientific">Crocosphaera subtropica (strain ATCC 51142 / BH68)</name>
    <name type="common">Cyanothece sp. (strain ATCC 51142)</name>
    <dbReference type="NCBI Taxonomy" id="43989"/>
    <lineage>
        <taxon>Bacteria</taxon>
        <taxon>Bacillati</taxon>
        <taxon>Cyanobacteriota</taxon>
        <taxon>Cyanophyceae</taxon>
        <taxon>Oscillatoriophycideae</taxon>
        <taxon>Chroococcales</taxon>
        <taxon>Aphanothecaceae</taxon>
        <taxon>Crocosphaera</taxon>
        <taxon>Crocosphaera subtropica</taxon>
    </lineage>
</organism>
<dbReference type="GO" id="GO:0008610">
    <property type="term" value="P:lipid biosynthetic process"/>
    <property type="evidence" value="ECO:0007669"/>
    <property type="project" value="UniProtKB-ARBA"/>
</dbReference>
<dbReference type="InterPro" id="IPR020806">
    <property type="entry name" value="PKS_PP-bd"/>
</dbReference>
<comment type="similarity">
    <text evidence="2">Belongs to the ATP-dependent AMP-binding enzyme family.</text>
</comment>
<proteinExistence type="inferred from homology"/>
<dbReference type="FunFam" id="2.30.38.10:FF:000001">
    <property type="entry name" value="Non-ribosomal peptide synthetase PvdI"/>
    <property type="match status" value="1"/>
</dbReference>
<protein>
    <submittedName>
        <fullName evidence="6">Peptide synthetase</fullName>
    </submittedName>
</protein>
<dbReference type="Pfam" id="PF00668">
    <property type="entry name" value="Condensation"/>
    <property type="match status" value="1"/>
</dbReference>
<dbReference type="SUPFAM" id="SSF56801">
    <property type="entry name" value="Acetyl-CoA synthetase-like"/>
    <property type="match status" value="1"/>
</dbReference>
<dbReference type="SUPFAM" id="SSF52777">
    <property type="entry name" value="CoA-dependent acyltransferases"/>
    <property type="match status" value="2"/>
</dbReference>
<dbReference type="EMBL" id="CP000806">
    <property type="protein sequence ID" value="ACB52382.1"/>
    <property type="molecule type" value="Genomic_DNA"/>
</dbReference>
<dbReference type="GO" id="GO:0005737">
    <property type="term" value="C:cytoplasm"/>
    <property type="evidence" value="ECO:0007669"/>
    <property type="project" value="TreeGrafter"/>
</dbReference>
<sequence length="1056" mass="119748">MIDKKKNIEDIYPLSPLQQGILFHTLLTPHSGVYQPQLCLTLVGALNIPRFKQAWKTIIARHQPFRVSFHWEKRDRPFQAVYREVKLPWEEQDWRDISPEEQEQKLQEFLEKERKRDFDLKNPPQIRLKLIYLAKNRYYLVWTQHHLILDGWSSGLVVKEVFQQYHGDGNLSLNHPRPYGDYISWLQQQDETVAKTFWKQKLKGFTTPTSWNVPGKSGILAENSSQAEQEIALSPQTTTALKSLAQQQELTLNTVIRGALALLLSYYSGEDDIIFGATGSGRSASLEGINSMVGLFINTLPVRVQVPPQAKLIPWLKQLQVEQGESSQYEYVSLLEIQKNSDLPPGTPLFDTILVFENYPVDPSVAQLSETLTIESVKSTEWTSLPLTILVGGGSELSIKMKYHCDRFSDAVINRLLAHFQTLLTHIIENPQQLLWQIPLLPEQQQGVWSREQREQGAGSRELYIPQLFERQVEKTPNHIAVTFDNQELTYQELNSQANQLAHHLQSLGVKPETLVGICLERSLEMVIAILAILKAGGAYVPIEPTYPLERIKFILHDTQSSILLTDQNFSNCPVETLIHLNRDYFKLSQYPKTNLTPQTTPNNSIYALYTSGSTGNPKGVVNTYRGVLNRLNWMQKAYNLTPDDRVLQKTPYTFDVSVWEFLWTLLNGACLVVAKPGGHQDSGYLANLIIEQNITTVHFVPSMLQVFLEEANASQCHSVKRVICSGEALSVDLKNRFFQTVKAELHNLYGPTEAAIDVTAWTCLPDDYSVPIGKPIDNIQVYVLNAQQKLLPVGVAGELYLGGEGLARGYLNRPDLTAHSFVPNPFQPGERLYRTGDLVRYREDGNLEYLGRIDNQVKIRGVRLELGEIETILSQHPDITACVVLAKEFESGDRRLIAYIQTSQTEDISQKLRQFLEQKLPSYGVPSAFVTLESFPLTPNGKLDRKALLALSQLSKKEVIAPRNTIERKIADIWREILKIDSLSVDDNFFELGGNSLLATRINSRLRQTLSLDLPLRTLFEKPTVASLAERINVIQLSVQPSLVDSTKQRKEIDI</sequence>
<dbReference type="Proteomes" id="UP000001203">
    <property type="component" value="Chromosome circular"/>
</dbReference>
<dbReference type="Gene3D" id="3.40.50.980">
    <property type="match status" value="2"/>
</dbReference>
<dbReference type="eggNOG" id="COG1020">
    <property type="taxonomic scope" value="Bacteria"/>
</dbReference>
<evidence type="ECO:0000313" key="6">
    <source>
        <dbReference type="EMBL" id="ACB52382.1"/>
    </source>
</evidence>
<dbReference type="CDD" id="cd05930">
    <property type="entry name" value="A_NRPS"/>
    <property type="match status" value="1"/>
</dbReference>
<comment type="cofactor">
    <cofactor evidence="1">
        <name>pantetheine 4'-phosphate</name>
        <dbReference type="ChEBI" id="CHEBI:47942"/>
    </cofactor>
</comment>
<dbReference type="STRING" id="43989.cce_3034"/>
<dbReference type="GO" id="GO:0031177">
    <property type="term" value="F:phosphopantetheine binding"/>
    <property type="evidence" value="ECO:0007669"/>
    <property type="project" value="InterPro"/>
</dbReference>
<dbReference type="RefSeq" id="WP_009547660.1">
    <property type="nucleotide sequence ID" value="NC_010546.1"/>
</dbReference>
<dbReference type="Pfam" id="PF00501">
    <property type="entry name" value="AMP-binding"/>
    <property type="match status" value="1"/>
</dbReference>
<dbReference type="PROSITE" id="PS50075">
    <property type="entry name" value="CARRIER"/>
    <property type="match status" value="1"/>
</dbReference>
<dbReference type="Pfam" id="PF00550">
    <property type="entry name" value="PP-binding"/>
    <property type="match status" value="1"/>
</dbReference>
<evidence type="ECO:0000256" key="3">
    <source>
        <dbReference type="ARBA" id="ARBA00022450"/>
    </source>
</evidence>
<dbReference type="AlphaFoldDB" id="B1WW49"/>
<dbReference type="FunFam" id="1.10.1200.10:FF:000005">
    <property type="entry name" value="Nonribosomal peptide synthetase 1"/>
    <property type="match status" value="1"/>
</dbReference>
<dbReference type="InterPro" id="IPR045851">
    <property type="entry name" value="AMP-bd_C_sf"/>
</dbReference>
<feature type="domain" description="Carrier" evidence="5">
    <location>
        <begin position="962"/>
        <end position="1037"/>
    </location>
</feature>
<dbReference type="InterPro" id="IPR023213">
    <property type="entry name" value="CAT-like_dom_sf"/>
</dbReference>
<dbReference type="Pfam" id="PF13193">
    <property type="entry name" value="AMP-binding_C"/>
    <property type="match status" value="1"/>
</dbReference>
<dbReference type="Gene3D" id="3.30.300.30">
    <property type="match status" value="1"/>
</dbReference>
<dbReference type="Gene3D" id="2.30.38.10">
    <property type="entry name" value="Luciferase, Domain 3"/>
    <property type="match status" value="1"/>
</dbReference>
<dbReference type="FunFam" id="3.40.50.980:FF:000002">
    <property type="entry name" value="Enterobactin synthetase component F"/>
    <property type="match status" value="1"/>
</dbReference>
<dbReference type="HOGENOM" id="CLU_000022_2_4_3"/>